<dbReference type="Gene3D" id="1.10.357.10">
    <property type="entry name" value="Tetracycline Repressor, domain 2"/>
    <property type="match status" value="1"/>
</dbReference>
<keyword evidence="5" id="KW-1185">Reference proteome</keyword>
<dbReference type="Pfam" id="PF14278">
    <property type="entry name" value="TetR_C_8"/>
    <property type="match status" value="1"/>
</dbReference>
<dbReference type="SUPFAM" id="SSF46689">
    <property type="entry name" value="Homeodomain-like"/>
    <property type="match status" value="1"/>
</dbReference>
<feature type="DNA-binding region" description="H-T-H motif" evidence="2">
    <location>
        <begin position="32"/>
        <end position="51"/>
    </location>
</feature>
<organism evidence="4 5">
    <name type="scientific">Weissella thailandensis</name>
    <dbReference type="NCBI Taxonomy" id="89061"/>
    <lineage>
        <taxon>Bacteria</taxon>
        <taxon>Bacillati</taxon>
        <taxon>Bacillota</taxon>
        <taxon>Bacilli</taxon>
        <taxon>Lactobacillales</taxon>
        <taxon>Lactobacillaceae</taxon>
        <taxon>Weissella</taxon>
    </lineage>
</organism>
<evidence type="ECO:0000313" key="4">
    <source>
        <dbReference type="EMBL" id="RDS59960.1"/>
    </source>
</evidence>
<dbReference type="InterPro" id="IPR001647">
    <property type="entry name" value="HTH_TetR"/>
</dbReference>
<protein>
    <submittedName>
        <fullName evidence="4">TetR/AcrR family transcriptional regulator</fullName>
    </submittedName>
</protein>
<dbReference type="InterPro" id="IPR039532">
    <property type="entry name" value="TetR_C_Firmicutes"/>
</dbReference>
<proteinExistence type="predicted"/>
<dbReference type="PANTHER" id="PTHR43479:SF7">
    <property type="entry name" value="TETR-FAMILY TRANSCRIPTIONAL REGULATOR"/>
    <property type="match status" value="1"/>
</dbReference>
<dbReference type="PROSITE" id="PS50977">
    <property type="entry name" value="HTH_TETR_2"/>
    <property type="match status" value="1"/>
</dbReference>
<sequence length="196" mass="22350">MLKQVDRTTQTKANIVQAFVTIVKQKPALQIKVSDITRQANVDRGTFYRYFESKDALIEDCEEELLNTIYLSRQNILHSLKSVQDFKENPGIIAPLLMTIADNLEMMDVLLNRLGNNHFSVKFREFLLDEGMITIDQYSGKTEKIPLKQRELFSTATSSAIIGLISLWSHNPDNYTEKDIEEIIGVMATKGFFGIV</sequence>
<comment type="caution">
    <text evidence="4">The sequence shown here is derived from an EMBL/GenBank/DDBJ whole genome shotgun (WGS) entry which is preliminary data.</text>
</comment>
<dbReference type="InterPro" id="IPR009057">
    <property type="entry name" value="Homeodomain-like_sf"/>
</dbReference>
<dbReference type="PANTHER" id="PTHR43479">
    <property type="entry name" value="ACREF/ENVCD OPERON REPRESSOR-RELATED"/>
    <property type="match status" value="1"/>
</dbReference>
<name>A0ABX9I5H8_9LACO</name>
<accession>A0ABX9I5H8</accession>
<dbReference type="Pfam" id="PF00440">
    <property type="entry name" value="TetR_N"/>
    <property type="match status" value="1"/>
</dbReference>
<evidence type="ECO:0000256" key="2">
    <source>
        <dbReference type="PROSITE-ProRule" id="PRU00335"/>
    </source>
</evidence>
<dbReference type="Proteomes" id="UP000254492">
    <property type="component" value="Unassembled WGS sequence"/>
</dbReference>
<dbReference type="InterPro" id="IPR050624">
    <property type="entry name" value="HTH-type_Tx_Regulator"/>
</dbReference>
<dbReference type="EMBL" id="QRAY01000004">
    <property type="protein sequence ID" value="RDS59960.1"/>
    <property type="molecule type" value="Genomic_DNA"/>
</dbReference>
<evidence type="ECO:0000256" key="1">
    <source>
        <dbReference type="ARBA" id="ARBA00023125"/>
    </source>
</evidence>
<evidence type="ECO:0000313" key="5">
    <source>
        <dbReference type="Proteomes" id="UP000254492"/>
    </source>
</evidence>
<keyword evidence="1 2" id="KW-0238">DNA-binding</keyword>
<feature type="domain" description="HTH tetR-type" evidence="3">
    <location>
        <begin position="9"/>
        <end position="69"/>
    </location>
</feature>
<reference evidence="4 5" key="1">
    <citation type="submission" date="2018-07" db="EMBL/GenBank/DDBJ databases">
        <title>Genome-based reclassification of Weissella jogaejeotgali as Weissella thailandensis.</title>
        <authorList>
            <person name="Chun J."/>
            <person name="Kim B.-Y."/>
            <person name="Kwak M.-J."/>
        </authorList>
    </citation>
    <scope>NUCLEOTIDE SEQUENCE [LARGE SCALE GENOMIC DNA]</scope>
    <source>
        <strain evidence="4 5">KCTC 3751</strain>
    </source>
</reference>
<evidence type="ECO:0000259" key="3">
    <source>
        <dbReference type="PROSITE" id="PS50977"/>
    </source>
</evidence>
<gene>
    <name evidence="4" type="ORF">DWV05_02900</name>
</gene>